<evidence type="ECO:0000256" key="2">
    <source>
        <dbReference type="ARBA" id="ARBA00022475"/>
    </source>
</evidence>
<dbReference type="Pfam" id="PF12704">
    <property type="entry name" value="MacB_PCD"/>
    <property type="match status" value="1"/>
</dbReference>
<dbReference type="EMBL" id="BNAO01000006">
    <property type="protein sequence ID" value="GHG72843.1"/>
    <property type="molecule type" value="Genomic_DNA"/>
</dbReference>
<keyword evidence="3 6" id="KW-0812">Transmembrane</keyword>
<feature type="transmembrane region" description="Helical" evidence="6">
    <location>
        <begin position="252"/>
        <end position="274"/>
    </location>
</feature>
<accession>A0ABQ3L5D9</accession>
<name>A0ABQ3L5D9_9ALTE</name>
<dbReference type="PANTHER" id="PTHR30287:SF2">
    <property type="entry name" value="BLL1001 PROTEIN"/>
    <property type="match status" value="1"/>
</dbReference>
<feature type="domain" description="MacB-like periplasmic core" evidence="8">
    <location>
        <begin position="473"/>
        <end position="661"/>
    </location>
</feature>
<keyword evidence="5 6" id="KW-0472">Membrane</keyword>
<sequence>MPKRHSALWVLHALLSHWLRHPVQLGTFMLGLLAATALWSGVQALNQHARASYDQAATRFSSINQAQIVPINQQPLTESDYIMLRRLGWQLTPVVEGALPNISAGDTLNIIGIEPMTLQHGGVSTAADTGLPSTFSLTRFLTPPWEIWVSPATAGQIKPWFDAPVQTGFPYNPDGNLVNLRVSSSIADNEIITDIYLAQYWLQQPDQLSRLLLLDTNTSKTLPAALSAHLRVVIPQSDYDISRLTASFHLNLTALSMLAFLVGLLMVYSAIHLAMAQRAVLRRILFSCGVSQRALTFWLLIELLLLSGLITLPGLTLGYWIAVLLLPDFSASLTGLYGASALGELTLSWQWWLQGVVIAWGGVLLAAIVPMVKLISGHASLSQTRSNAQGLDHSVLLTGAGSICVLLALGIAWFGESLFSGFLLLALMFISAALLMPATLNVCLRLGQRCSRSAVVQWLWADARMQVSHLSVALVALLLALSTSIGVGGMVEGFRNTFTGWLDQRLAAEVYLRIDDEAQAQQVDAWLLQHPAVLALLPSAGIDSQVAGIPVELRGIQLHSTYSEYWPLLSSTPDAWQALADNAAVMINEQLARQLNLKLGDTLPLSGMQQTDFKISAIFSDYGNPKGQVLLSLATLQRNWADTERGSMALRVEPTAVAELISALTVQFSLNETQVIDQHAVKRYSLQLFERTFAATQALNVLVLLIAAIALFSSLLTLSTMRLRHLAPVWACGLSRRYLVGTELLKLLSLALLTALLAIPLGLLISYCLVAVINVRSFGWALPWQFFPSQWLLLTMAALVSAFLAAIIPVLTLQFTSPSSLLKGFRDEQ</sequence>
<proteinExistence type="predicted"/>
<evidence type="ECO:0000313" key="9">
    <source>
        <dbReference type="EMBL" id="GHG72843.1"/>
    </source>
</evidence>
<evidence type="ECO:0000259" key="7">
    <source>
        <dbReference type="Pfam" id="PF02687"/>
    </source>
</evidence>
<feature type="domain" description="ABC3 transporter permease C-terminal" evidence="7">
    <location>
        <begin position="700"/>
        <end position="813"/>
    </location>
</feature>
<evidence type="ECO:0000256" key="5">
    <source>
        <dbReference type="ARBA" id="ARBA00023136"/>
    </source>
</evidence>
<feature type="transmembrane region" description="Helical" evidence="6">
    <location>
        <begin position="421"/>
        <end position="446"/>
    </location>
</feature>
<dbReference type="InterPro" id="IPR003838">
    <property type="entry name" value="ABC3_permease_C"/>
</dbReference>
<comment type="caution">
    <text evidence="9">The sequence shown here is derived from an EMBL/GenBank/DDBJ whole genome shotgun (WGS) entry which is preliminary data.</text>
</comment>
<dbReference type="RefSeq" id="WP_189433399.1">
    <property type="nucleotide sequence ID" value="NZ_BNAO01000006.1"/>
</dbReference>
<feature type="transmembrane region" description="Helical" evidence="6">
    <location>
        <begin position="747"/>
        <end position="773"/>
    </location>
</feature>
<dbReference type="PANTHER" id="PTHR30287">
    <property type="entry name" value="MEMBRANE COMPONENT OF PREDICTED ABC SUPERFAMILY METABOLITE UPTAKE TRANSPORTER"/>
    <property type="match status" value="1"/>
</dbReference>
<evidence type="ECO:0000256" key="3">
    <source>
        <dbReference type="ARBA" id="ARBA00022692"/>
    </source>
</evidence>
<evidence type="ECO:0000259" key="8">
    <source>
        <dbReference type="Pfam" id="PF12704"/>
    </source>
</evidence>
<reference evidence="10" key="1">
    <citation type="journal article" date="2019" name="Int. J. Syst. Evol. Microbiol.">
        <title>The Global Catalogue of Microorganisms (GCM) 10K type strain sequencing project: providing services to taxonomists for standard genome sequencing and annotation.</title>
        <authorList>
            <consortium name="The Broad Institute Genomics Platform"/>
            <consortium name="The Broad Institute Genome Sequencing Center for Infectious Disease"/>
            <person name="Wu L."/>
            <person name="Ma J."/>
        </authorList>
    </citation>
    <scope>NUCLEOTIDE SEQUENCE [LARGE SCALE GENOMIC DNA]</scope>
    <source>
        <strain evidence="10">CGMCC 1.7003</strain>
    </source>
</reference>
<feature type="transmembrane region" description="Helical" evidence="6">
    <location>
        <begin position="295"/>
        <end position="322"/>
    </location>
</feature>
<evidence type="ECO:0000256" key="6">
    <source>
        <dbReference type="SAM" id="Phobius"/>
    </source>
</evidence>
<evidence type="ECO:0000256" key="1">
    <source>
        <dbReference type="ARBA" id="ARBA00004651"/>
    </source>
</evidence>
<keyword evidence="4 6" id="KW-1133">Transmembrane helix</keyword>
<keyword evidence="2" id="KW-1003">Cell membrane</keyword>
<feature type="transmembrane region" description="Helical" evidence="6">
    <location>
        <begin position="395"/>
        <end position="415"/>
    </location>
</feature>
<feature type="transmembrane region" description="Helical" evidence="6">
    <location>
        <begin position="793"/>
        <end position="813"/>
    </location>
</feature>
<organism evidence="9 10">
    <name type="scientific">Alishewanella longhuensis</name>
    <dbReference type="NCBI Taxonomy" id="1091037"/>
    <lineage>
        <taxon>Bacteria</taxon>
        <taxon>Pseudomonadati</taxon>
        <taxon>Pseudomonadota</taxon>
        <taxon>Gammaproteobacteria</taxon>
        <taxon>Alteromonadales</taxon>
        <taxon>Alteromonadaceae</taxon>
        <taxon>Alishewanella</taxon>
    </lineage>
</organism>
<feature type="transmembrane region" description="Helical" evidence="6">
    <location>
        <begin position="351"/>
        <end position="375"/>
    </location>
</feature>
<feature type="transmembrane region" description="Helical" evidence="6">
    <location>
        <begin position="698"/>
        <end position="718"/>
    </location>
</feature>
<dbReference type="InterPro" id="IPR025857">
    <property type="entry name" value="MacB_PCD"/>
</dbReference>
<dbReference type="Proteomes" id="UP000659697">
    <property type="component" value="Unassembled WGS sequence"/>
</dbReference>
<evidence type="ECO:0000313" key="10">
    <source>
        <dbReference type="Proteomes" id="UP000659697"/>
    </source>
</evidence>
<gene>
    <name evidence="9" type="ORF">GCM10010919_25460</name>
</gene>
<dbReference type="InterPro" id="IPR038766">
    <property type="entry name" value="Membrane_comp_ABC_pdt"/>
</dbReference>
<comment type="subcellular location">
    <subcellularLocation>
        <location evidence="1">Cell membrane</location>
        <topology evidence="1">Multi-pass membrane protein</topology>
    </subcellularLocation>
</comment>
<evidence type="ECO:0000256" key="4">
    <source>
        <dbReference type="ARBA" id="ARBA00022989"/>
    </source>
</evidence>
<feature type="transmembrane region" description="Helical" evidence="6">
    <location>
        <begin position="467"/>
        <end position="491"/>
    </location>
</feature>
<protein>
    <submittedName>
        <fullName evidence="9">ABC transporter permease</fullName>
    </submittedName>
</protein>
<keyword evidence="10" id="KW-1185">Reference proteome</keyword>
<dbReference type="Pfam" id="PF02687">
    <property type="entry name" value="FtsX"/>
    <property type="match status" value="1"/>
</dbReference>